<organism evidence="1 2">
    <name type="scientific">Danio rerio</name>
    <name type="common">Zebrafish</name>
    <name type="synonym">Brachydanio rerio</name>
    <dbReference type="NCBI Taxonomy" id="7955"/>
    <lineage>
        <taxon>Eukaryota</taxon>
        <taxon>Metazoa</taxon>
        <taxon>Chordata</taxon>
        <taxon>Craniata</taxon>
        <taxon>Vertebrata</taxon>
        <taxon>Euteleostomi</taxon>
        <taxon>Actinopterygii</taxon>
        <taxon>Neopterygii</taxon>
        <taxon>Teleostei</taxon>
        <taxon>Ostariophysi</taxon>
        <taxon>Cypriniformes</taxon>
        <taxon>Danionidae</taxon>
        <taxon>Danioninae</taxon>
        <taxon>Danio</taxon>
    </lineage>
</organism>
<protein>
    <submittedName>
        <fullName evidence="2">Uncharacterized protein isoform X1</fullName>
    </submittedName>
</protein>
<evidence type="ECO:0000313" key="1">
    <source>
        <dbReference type="Proteomes" id="UP000000437"/>
    </source>
</evidence>
<proteinExistence type="predicted"/>
<accession>A0AC58I2W3</accession>
<evidence type="ECO:0000313" key="2">
    <source>
        <dbReference type="RefSeq" id="XP_073788579.1"/>
    </source>
</evidence>
<dbReference type="RefSeq" id="XP_073788579.1">
    <property type="nucleotide sequence ID" value="XM_073932478.1"/>
</dbReference>
<gene>
    <name evidence="2" type="primary">LOC101884729</name>
</gene>
<dbReference type="Proteomes" id="UP000000437">
    <property type="component" value="Chromosome 2"/>
</dbReference>
<keyword evidence="1" id="KW-1185">Reference proteome</keyword>
<name>A0AC58I2W3_DANRE</name>
<sequence length="341" mass="38619">MCEYNALMYSRSTDSVNSSSFIMSSRKISRRFSLDSSGYRPQTSGVTVKPKSITRRSSDSKTFQSVAEAQLELLERNNSHRFLRIEEEGLDRCDGSTVPNGFKQHNRSFHRLFPEVPELEDLEHVFTCALQKELIYQGKMFVSRQHICFHSSVLLKETKVIIQMSSVQSIQKKHTAKFVPNALAVVTNDGLKHLFVSLLYREVCFRLLLSFCPQLQTESISRKSSGSSAEENQLIHLSEEASSESAEHQPQDMNTSTDENTRGKTTENTTEQHNTGVSRLSEKLKSLLCSRNSLRLNTLLLLYLILALLLLLSSGYIGLRIVALEEQLSILGSLQNEYQET</sequence>
<reference evidence="2" key="1">
    <citation type="submission" date="2025-08" db="UniProtKB">
        <authorList>
            <consortium name="RefSeq"/>
        </authorList>
    </citation>
    <scope>IDENTIFICATION</scope>
    <source>
        <strain evidence="2">Tuebingen</strain>
        <tissue evidence="2">Fibroblasts and whole tissue</tissue>
    </source>
</reference>